<feature type="domain" description="Cyclin-like" evidence="5">
    <location>
        <begin position="1"/>
        <end position="86"/>
    </location>
</feature>
<reference evidence="7" key="1">
    <citation type="submission" date="2022-08" db="EMBL/GenBank/DDBJ databases">
        <title>Novel sulfate-reducing endosymbionts in the free-living metamonad Anaeramoeba.</title>
        <authorList>
            <person name="Jerlstrom-Hultqvist J."/>
            <person name="Cepicka I."/>
            <person name="Gallot-Lavallee L."/>
            <person name="Salas-Leiva D."/>
            <person name="Curtis B.A."/>
            <person name="Zahonova K."/>
            <person name="Pipaliya S."/>
            <person name="Dacks J."/>
            <person name="Roger A.J."/>
        </authorList>
    </citation>
    <scope>NUCLEOTIDE SEQUENCE</scope>
    <source>
        <strain evidence="7">Schooner1</strain>
    </source>
</reference>
<dbReference type="EMBL" id="JAOAOG010000198">
    <property type="protein sequence ID" value="KAJ6240778.1"/>
    <property type="molecule type" value="Genomic_DNA"/>
</dbReference>
<dbReference type="InterPro" id="IPR039361">
    <property type="entry name" value="Cyclin"/>
</dbReference>
<feature type="domain" description="Cyclin-like" evidence="5">
    <location>
        <begin position="100"/>
        <end position="183"/>
    </location>
</feature>
<organism evidence="7 8">
    <name type="scientific">Anaeramoeba flamelloides</name>
    <dbReference type="NCBI Taxonomy" id="1746091"/>
    <lineage>
        <taxon>Eukaryota</taxon>
        <taxon>Metamonada</taxon>
        <taxon>Anaeramoebidae</taxon>
        <taxon>Anaeramoeba</taxon>
    </lineage>
</organism>
<dbReference type="Gene3D" id="1.10.472.10">
    <property type="entry name" value="Cyclin-like"/>
    <property type="match status" value="2"/>
</dbReference>
<protein>
    <submittedName>
        <fullName evidence="7">Cyclin-a2-4</fullName>
    </submittedName>
</protein>
<comment type="caution">
    <text evidence="7">The sequence shown here is derived from an EMBL/GenBank/DDBJ whole genome shotgun (WGS) entry which is preliminary data.</text>
</comment>
<dbReference type="InterPro" id="IPR046965">
    <property type="entry name" value="Cyclin_A/B-like"/>
</dbReference>
<dbReference type="SMART" id="SM01332">
    <property type="entry name" value="Cyclin_C"/>
    <property type="match status" value="1"/>
</dbReference>
<dbReference type="InterPro" id="IPR036915">
    <property type="entry name" value="Cyclin-like_sf"/>
</dbReference>
<dbReference type="InterPro" id="IPR004367">
    <property type="entry name" value="Cyclin_C-dom"/>
</dbReference>
<dbReference type="Pfam" id="PF00134">
    <property type="entry name" value="Cyclin_N"/>
    <property type="match status" value="1"/>
</dbReference>
<keyword evidence="8" id="KW-1185">Reference proteome</keyword>
<dbReference type="CDD" id="cd20537">
    <property type="entry name" value="CYCLIN_CCNO-like_rpt2"/>
    <property type="match status" value="1"/>
</dbReference>
<evidence type="ECO:0000259" key="6">
    <source>
        <dbReference type="SMART" id="SM01332"/>
    </source>
</evidence>
<accession>A0ABQ8Y7J8</accession>
<evidence type="ECO:0000313" key="8">
    <source>
        <dbReference type="Proteomes" id="UP001150062"/>
    </source>
</evidence>
<evidence type="ECO:0000256" key="1">
    <source>
        <dbReference type="ARBA" id="ARBA00022618"/>
    </source>
</evidence>
<dbReference type="PANTHER" id="PTHR10177">
    <property type="entry name" value="CYCLINS"/>
    <property type="match status" value="1"/>
</dbReference>
<evidence type="ECO:0000256" key="4">
    <source>
        <dbReference type="RuleBase" id="RU000383"/>
    </source>
</evidence>
<dbReference type="PIRSF" id="PIRSF001771">
    <property type="entry name" value="Cyclin_A_B_D_E"/>
    <property type="match status" value="1"/>
</dbReference>
<dbReference type="InterPro" id="IPR006671">
    <property type="entry name" value="Cyclin_N"/>
</dbReference>
<keyword evidence="1" id="KW-0132">Cell division</keyword>
<evidence type="ECO:0000313" key="7">
    <source>
        <dbReference type="EMBL" id="KAJ6240778.1"/>
    </source>
</evidence>
<dbReference type="SMART" id="SM00385">
    <property type="entry name" value="CYCLIN"/>
    <property type="match status" value="2"/>
</dbReference>
<name>A0ABQ8Y7J8_9EUKA</name>
<dbReference type="Pfam" id="PF02984">
    <property type="entry name" value="Cyclin_C"/>
    <property type="match status" value="1"/>
</dbReference>
<comment type="similarity">
    <text evidence="4">Belongs to the cyclin family.</text>
</comment>
<evidence type="ECO:0000256" key="2">
    <source>
        <dbReference type="ARBA" id="ARBA00023127"/>
    </source>
</evidence>
<evidence type="ECO:0000259" key="5">
    <source>
        <dbReference type="SMART" id="SM00385"/>
    </source>
</evidence>
<dbReference type="SUPFAM" id="SSF47954">
    <property type="entry name" value="Cyclin-like"/>
    <property type="match status" value="2"/>
</dbReference>
<dbReference type="InterPro" id="IPR013763">
    <property type="entry name" value="Cyclin-like_dom"/>
</dbReference>
<proteinExistence type="inferred from homology"/>
<keyword evidence="2 4" id="KW-0195">Cyclin</keyword>
<feature type="domain" description="Cyclin C-terminal" evidence="6">
    <location>
        <begin position="96"/>
        <end position="216"/>
    </location>
</feature>
<dbReference type="Proteomes" id="UP001150062">
    <property type="component" value="Unassembled WGS sequence"/>
</dbReference>
<gene>
    <name evidence="7" type="ORF">M0813_23876</name>
</gene>
<keyword evidence="3" id="KW-0131">Cell cycle</keyword>
<evidence type="ECO:0000256" key="3">
    <source>
        <dbReference type="ARBA" id="ARBA00023306"/>
    </source>
</evidence>
<sequence>MNEFVDHTGLTSDVLYHSVYLFDQFLSKEKTLLTNLQITGLICVLISSKTLKNITMGSLTIDELYLETGGLFSKKELDEMEKKILKTFGSNIKSKINSKYFLKYFIDVLGNNEKLYHLSSYICELSLLSYKIYTRFRPSEIAFSSIILSFYILGKNTIPVELQQFSLIDIKSKKINLLISLLNQIYIKASTIKKSPFSKKKYSKKNRLEVSLIKPPQIFIHTNNEN</sequence>